<sequence length="144" mass="15993">MAHVGFCGILTLGLFHTLIFNKPEPSFHQFIHLREQLVSPAGPLSHIRITVAVQFDQYSKVEYKRASMILRQTIIVTQQSHGQTSSSSPYLNTLLSSIQPQFNPSVLLHTRTDHSRFTAIVILSSTGRITTPASSQLPKPSIVT</sequence>
<reference evidence="1" key="1">
    <citation type="journal article" date="2020" name="Stud. Mycol.">
        <title>101 Dothideomycetes genomes: a test case for predicting lifestyles and emergence of pathogens.</title>
        <authorList>
            <person name="Haridas S."/>
            <person name="Albert R."/>
            <person name="Binder M."/>
            <person name="Bloem J."/>
            <person name="Labutti K."/>
            <person name="Salamov A."/>
            <person name="Andreopoulos B."/>
            <person name="Baker S."/>
            <person name="Barry K."/>
            <person name="Bills G."/>
            <person name="Bluhm B."/>
            <person name="Cannon C."/>
            <person name="Castanera R."/>
            <person name="Culley D."/>
            <person name="Daum C."/>
            <person name="Ezra D."/>
            <person name="Gonzalez J."/>
            <person name="Henrissat B."/>
            <person name="Kuo A."/>
            <person name="Liang C."/>
            <person name="Lipzen A."/>
            <person name="Lutzoni F."/>
            <person name="Magnuson J."/>
            <person name="Mondo S."/>
            <person name="Nolan M."/>
            <person name="Ohm R."/>
            <person name="Pangilinan J."/>
            <person name="Park H.-J."/>
            <person name="Ramirez L."/>
            <person name="Alfaro M."/>
            <person name="Sun H."/>
            <person name="Tritt A."/>
            <person name="Yoshinaga Y."/>
            <person name="Zwiers L.-H."/>
            <person name="Turgeon B."/>
            <person name="Goodwin S."/>
            <person name="Spatafora J."/>
            <person name="Crous P."/>
            <person name="Grigoriev I."/>
        </authorList>
    </citation>
    <scope>NUCLEOTIDE SEQUENCE</scope>
    <source>
        <strain evidence="1">CBS 525.71</strain>
    </source>
</reference>
<comment type="caution">
    <text evidence="1">The sequence shown here is derived from an EMBL/GenBank/DDBJ whole genome shotgun (WGS) entry which is preliminary data.</text>
</comment>
<name>A0ACB6RHB7_9PLEO</name>
<organism evidence="1 2">
    <name type="scientific">Macroventuria anomochaeta</name>
    <dbReference type="NCBI Taxonomy" id="301207"/>
    <lineage>
        <taxon>Eukaryota</taxon>
        <taxon>Fungi</taxon>
        <taxon>Dikarya</taxon>
        <taxon>Ascomycota</taxon>
        <taxon>Pezizomycotina</taxon>
        <taxon>Dothideomycetes</taxon>
        <taxon>Pleosporomycetidae</taxon>
        <taxon>Pleosporales</taxon>
        <taxon>Pleosporineae</taxon>
        <taxon>Didymellaceae</taxon>
        <taxon>Macroventuria</taxon>
    </lineage>
</organism>
<dbReference type="Proteomes" id="UP000799754">
    <property type="component" value="Unassembled WGS sequence"/>
</dbReference>
<evidence type="ECO:0000313" key="2">
    <source>
        <dbReference type="Proteomes" id="UP000799754"/>
    </source>
</evidence>
<dbReference type="EMBL" id="MU006757">
    <property type="protein sequence ID" value="KAF2621271.1"/>
    <property type="molecule type" value="Genomic_DNA"/>
</dbReference>
<evidence type="ECO:0000313" key="1">
    <source>
        <dbReference type="EMBL" id="KAF2621271.1"/>
    </source>
</evidence>
<accession>A0ACB6RHB7</accession>
<protein>
    <submittedName>
        <fullName evidence="1">Uncharacterized protein</fullName>
    </submittedName>
</protein>
<proteinExistence type="predicted"/>
<gene>
    <name evidence="1" type="ORF">BU25DRAFT_239622</name>
</gene>
<keyword evidence="2" id="KW-1185">Reference proteome</keyword>